<dbReference type="InterPro" id="IPR015797">
    <property type="entry name" value="NUDIX_hydrolase-like_dom_sf"/>
</dbReference>
<dbReference type="InterPro" id="IPR020084">
    <property type="entry name" value="NUDIX_hydrolase_CS"/>
</dbReference>
<evidence type="ECO:0000313" key="3">
    <source>
        <dbReference type="EMBL" id="KAF3768702.1"/>
    </source>
</evidence>
<gene>
    <name evidence="3" type="ORF">M406DRAFT_327124</name>
</gene>
<dbReference type="Gene3D" id="3.90.79.10">
    <property type="entry name" value="Nucleoside Triphosphate Pyrophosphohydrolase"/>
    <property type="match status" value="1"/>
</dbReference>
<dbReference type="GeneID" id="63837300"/>
<dbReference type="AlphaFoldDB" id="A0A9P4Y9A4"/>
<sequence length="235" mass="25999">MATDEPPARRQLDLGGIDSDMVFHRNVDFIISAGTVTFHPRTQEVLVILNKKYQEDIWQLPKGRRNISENIRDAAIRETYEETGYHVNLVPVLMPTRATQPRSQQPDGPKSTVIDHLGTEPVGMVTYTEPGAGSDTDAQKMCFFYLATLADPDAAPHENTQDLGEGLEARWMGVADARAALRFQAEKEALMSADVYWTRAGRPEARPQCAEKGHPTALQKLKAMHGETVASNVDG</sequence>
<name>A0A9P4Y9A4_CRYP1</name>
<reference evidence="3" key="1">
    <citation type="journal article" date="2020" name="Phytopathology">
        <title>Genome sequence of the chestnut blight fungus Cryphonectria parasitica EP155: A fundamental resource for an archetypical invasive plant pathogen.</title>
        <authorList>
            <person name="Crouch J.A."/>
            <person name="Dawe A."/>
            <person name="Aerts A."/>
            <person name="Barry K."/>
            <person name="Churchill A.C.L."/>
            <person name="Grimwood J."/>
            <person name="Hillman B."/>
            <person name="Milgroom M.G."/>
            <person name="Pangilinan J."/>
            <person name="Smith M."/>
            <person name="Salamov A."/>
            <person name="Schmutz J."/>
            <person name="Yadav J."/>
            <person name="Grigoriev I.V."/>
            <person name="Nuss D."/>
        </authorList>
    </citation>
    <scope>NUCLEOTIDE SEQUENCE</scope>
    <source>
        <strain evidence="3">EP155</strain>
    </source>
</reference>
<protein>
    <recommendedName>
        <fullName evidence="2">Nudix hydrolase domain-containing protein</fullName>
    </recommendedName>
</protein>
<dbReference type="PROSITE" id="PS00893">
    <property type="entry name" value="NUDIX_BOX"/>
    <property type="match status" value="1"/>
</dbReference>
<feature type="domain" description="Nudix hydrolase" evidence="2">
    <location>
        <begin position="28"/>
        <end position="196"/>
    </location>
</feature>
<dbReference type="RefSeq" id="XP_040779663.1">
    <property type="nucleotide sequence ID" value="XM_040920171.1"/>
</dbReference>
<keyword evidence="1" id="KW-0378">Hydrolase</keyword>
<dbReference type="PANTHER" id="PTHR21340">
    <property type="entry name" value="DIADENOSINE 5,5-P1,P4-TETRAPHOSPHATE PYROPHOSPHOHYDROLASE MUTT"/>
    <property type="match status" value="1"/>
</dbReference>
<dbReference type="SUPFAM" id="SSF55811">
    <property type="entry name" value="Nudix"/>
    <property type="match status" value="1"/>
</dbReference>
<dbReference type="InterPro" id="IPR000086">
    <property type="entry name" value="NUDIX_hydrolase_dom"/>
</dbReference>
<evidence type="ECO:0000313" key="4">
    <source>
        <dbReference type="Proteomes" id="UP000803844"/>
    </source>
</evidence>
<dbReference type="Pfam" id="PF00293">
    <property type="entry name" value="NUDIX"/>
    <property type="match status" value="1"/>
</dbReference>
<dbReference type="GO" id="GO:0006754">
    <property type="term" value="P:ATP biosynthetic process"/>
    <property type="evidence" value="ECO:0007669"/>
    <property type="project" value="TreeGrafter"/>
</dbReference>
<dbReference type="OrthoDB" id="10259236at2759"/>
<evidence type="ECO:0000259" key="2">
    <source>
        <dbReference type="PROSITE" id="PS51462"/>
    </source>
</evidence>
<dbReference type="GO" id="GO:0006167">
    <property type="term" value="P:AMP biosynthetic process"/>
    <property type="evidence" value="ECO:0007669"/>
    <property type="project" value="TreeGrafter"/>
</dbReference>
<dbReference type="GO" id="GO:0004081">
    <property type="term" value="F:bis(5'-nucleosyl)-tetraphosphatase (asymmetrical) activity"/>
    <property type="evidence" value="ECO:0007669"/>
    <property type="project" value="TreeGrafter"/>
</dbReference>
<evidence type="ECO:0000256" key="1">
    <source>
        <dbReference type="ARBA" id="ARBA00022801"/>
    </source>
</evidence>
<dbReference type="PANTHER" id="PTHR21340:SF0">
    <property type="entry name" value="BIS(5'-NUCLEOSYL)-TETRAPHOSPHATASE [ASYMMETRICAL]"/>
    <property type="match status" value="1"/>
</dbReference>
<comment type="caution">
    <text evidence="3">The sequence shown here is derived from an EMBL/GenBank/DDBJ whole genome shotgun (WGS) entry which is preliminary data.</text>
</comment>
<accession>A0A9P4Y9A4</accession>
<keyword evidence="4" id="KW-1185">Reference proteome</keyword>
<dbReference type="EMBL" id="MU032345">
    <property type="protein sequence ID" value="KAF3768702.1"/>
    <property type="molecule type" value="Genomic_DNA"/>
</dbReference>
<dbReference type="PROSITE" id="PS51462">
    <property type="entry name" value="NUDIX"/>
    <property type="match status" value="1"/>
</dbReference>
<organism evidence="3 4">
    <name type="scientific">Cryphonectria parasitica (strain ATCC 38755 / EP155)</name>
    <dbReference type="NCBI Taxonomy" id="660469"/>
    <lineage>
        <taxon>Eukaryota</taxon>
        <taxon>Fungi</taxon>
        <taxon>Dikarya</taxon>
        <taxon>Ascomycota</taxon>
        <taxon>Pezizomycotina</taxon>
        <taxon>Sordariomycetes</taxon>
        <taxon>Sordariomycetidae</taxon>
        <taxon>Diaporthales</taxon>
        <taxon>Cryphonectriaceae</taxon>
        <taxon>Cryphonectria-Endothia species complex</taxon>
        <taxon>Cryphonectria</taxon>
    </lineage>
</organism>
<proteinExistence type="predicted"/>
<dbReference type="InterPro" id="IPR051325">
    <property type="entry name" value="Nudix_hydrolase_domain"/>
</dbReference>
<dbReference type="Proteomes" id="UP000803844">
    <property type="component" value="Unassembled WGS sequence"/>
</dbReference>